<accession>A0A1R0IKP0</accession>
<dbReference type="InterPro" id="IPR022477">
    <property type="entry name" value="Spore_YqfC"/>
</dbReference>
<gene>
    <name evidence="1" type="primary">yqfC</name>
    <name evidence="1" type="ORF">C7B47_05465</name>
</gene>
<dbReference type="RefSeq" id="WP_020376498.1">
    <property type="nucleotide sequence ID" value="NZ_LGRO01000002.1"/>
</dbReference>
<protein>
    <submittedName>
        <fullName evidence="1">Sporulation protein YqfC</fullName>
    </submittedName>
</protein>
<evidence type="ECO:0000313" key="1">
    <source>
        <dbReference type="EMBL" id="PSR28607.1"/>
    </source>
</evidence>
<dbReference type="InterPro" id="IPR022476">
    <property type="entry name" value="Spore_YabP/YqfC"/>
</dbReference>
<dbReference type="EMBL" id="PXYX01000006">
    <property type="protein sequence ID" value="PSR28607.1"/>
    <property type="molecule type" value="Genomic_DNA"/>
</dbReference>
<organism evidence="1 2">
    <name type="scientific">Sulfobacillus thermosulfidooxidans</name>
    <dbReference type="NCBI Taxonomy" id="28034"/>
    <lineage>
        <taxon>Bacteria</taxon>
        <taxon>Bacillati</taxon>
        <taxon>Bacillota</taxon>
        <taxon>Clostridia</taxon>
        <taxon>Eubacteriales</taxon>
        <taxon>Clostridiales Family XVII. Incertae Sedis</taxon>
        <taxon>Sulfobacillus</taxon>
    </lineage>
</organism>
<reference evidence="1 2" key="1">
    <citation type="journal article" date="2014" name="BMC Genomics">
        <title>Comparison of environmental and isolate Sulfobacillus genomes reveals diverse carbon, sulfur, nitrogen, and hydrogen metabolisms.</title>
        <authorList>
            <person name="Justice N.B."/>
            <person name="Norman A."/>
            <person name="Brown C.T."/>
            <person name="Singh A."/>
            <person name="Thomas B.C."/>
            <person name="Banfield J.F."/>
        </authorList>
    </citation>
    <scope>NUCLEOTIDE SEQUENCE [LARGE SCALE GENOMIC DNA]</scope>
    <source>
        <strain evidence="1">AMDSBA5</strain>
    </source>
</reference>
<dbReference type="InterPro" id="IPR038705">
    <property type="entry name" value="YabP_sf"/>
</dbReference>
<dbReference type="Proteomes" id="UP000242705">
    <property type="component" value="Unassembled WGS sequence"/>
</dbReference>
<dbReference type="Pfam" id="PF07873">
    <property type="entry name" value="YabP"/>
    <property type="match status" value="1"/>
</dbReference>
<evidence type="ECO:0000313" key="2">
    <source>
        <dbReference type="Proteomes" id="UP000242705"/>
    </source>
</evidence>
<name>A0A1R0IKP0_SULTH</name>
<dbReference type="OrthoDB" id="2989236at2"/>
<dbReference type="AlphaFoldDB" id="A0A1R0IKP0"/>
<dbReference type="Gene3D" id="2.60.40.2000">
    <property type="match status" value="1"/>
</dbReference>
<comment type="caution">
    <text evidence="1">The sequence shown here is derived from an EMBL/GenBank/DDBJ whole genome shotgun (WGS) entry which is preliminary data.</text>
</comment>
<proteinExistence type="predicted"/>
<dbReference type="NCBIfam" id="TIGR02856">
    <property type="entry name" value="spore_yqfC"/>
    <property type="match status" value="1"/>
</dbReference>
<sequence length="93" mass="10685">MKRGKNLTRVAQWLEIPPEVLVNVPRIEVVGHLQFRVENHRGLQKYGPEHIVLRLAEGYLVVRGKDLVIGWIDRGEILVTGQVHSLVFQEGQR</sequence>